<protein>
    <recommendedName>
        <fullName evidence="3">FAD synthase</fullName>
        <ecNumber evidence="3">2.7.7.2</ecNumber>
    </recommendedName>
</protein>
<evidence type="ECO:0000259" key="12">
    <source>
        <dbReference type="Pfam" id="PF06574"/>
    </source>
</evidence>
<evidence type="ECO:0000256" key="8">
    <source>
        <dbReference type="ARBA" id="ARBA00022741"/>
    </source>
</evidence>
<dbReference type="InterPro" id="IPR014729">
    <property type="entry name" value="Rossmann-like_a/b/a_fold"/>
</dbReference>
<feature type="domain" description="FAD synthetase" evidence="12">
    <location>
        <begin position="12"/>
        <end position="166"/>
    </location>
</feature>
<sequence length="245" mass="27543">MEVHHVSLAPPKDPRPAVLSIGKFDGVHRGHQRILETALGIKKEAELFSVISFSPHPLWALKKMPEYREAITPGTEKERWLAHYGVDVLFETDFTAEYAETTPELFVYEHLSKLNLSHIIVGEEFNFGKGRASDVKLLRSLCRSFEIEVTAVPVKRDGEDGKISSTDIRALIRRAEFLEAEQLLGHPRYITGTVDAGLMTGLSDYVLPEPGMYQAETGMVEVTKDHALRTNLPQGEHSIRLIEKI</sequence>
<reference evidence="13 14" key="1">
    <citation type="journal article" date="2014" name="Int. J. Syst. Evol. Microbiol.">
        <title>Listeria floridensis sp. nov., Listeria aquatica sp. nov., Listeria cornellensis sp. nov., Listeria riparia sp. nov. and Listeria grandensis sp. nov., from agricultural and natural environments.</title>
        <authorList>
            <person name="den Bakker H.C."/>
            <person name="Warchocki S."/>
            <person name="Wright E.M."/>
            <person name="Allred A.F."/>
            <person name="Ahlstrom C."/>
            <person name="Manuel C.S."/>
            <person name="Stasiewicz M.J."/>
            <person name="Burrell A."/>
            <person name="Roof S."/>
            <person name="Strawn L."/>
            <person name="Fortes E.D."/>
            <person name="Nightingale K.K."/>
            <person name="Kephart D."/>
            <person name="Wiedmann M."/>
        </authorList>
    </citation>
    <scope>NUCLEOTIDE SEQUENCE [LARGE SCALE GENOMIC DNA]</scope>
    <source>
        <strain evidence="13 14">FSL S10-1187</strain>
    </source>
</reference>
<keyword evidence="5" id="KW-0288">FMN</keyword>
<keyword evidence="7 13" id="KW-0548">Nucleotidyltransferase</keyword>
<keyword evidence="10" id="KW-0067">ATP-binding</keyword>
<proteinExistence type="inferred from homology"/>
<dbReference type="InterPro" id="IPR015864">
    <property type="entry name" value="FAD_synthase"/>
</dbReference>
<evidence type="ECO:0000256" key="10">
    <source>
        <dbReference type="ARBA" id="ARBA00022840"/>
    </source>
</evidence>
<dbReference type="Proteomes" id="UP000019249">
    <property type="component" value="Unassembled WGS sequence"/>
</dbReference>
<dbReference type="GO" id="GO:0016779">
    <property type="term" value="F:nucleotidyltransferase activity"/>
    <property type="evidence" value="ECO:0007669"/>
    <property type="project" value="UniProtKB-KW"/>
</dbReference>
<dbReference type="Pfam" id="PF06574">
    <property type="entry name" value="FAD_syn"/>
    <property type="match status" value="1"/>
</dbReference>
<evidence type="ECO:0000313" key="13">
    <source>
        <dbReference type="EMBL" id="EUJ30304.1"/>
    </source>
</evidence>
<dbReference type="InterPro" id="IPR023468">
    <property type="entry name" value="Riboflavin_kinase"/>
</dbReference>
<dbReference type="EC" id="2.7.7.2" evidence="3"/>
<evidence type="ECO:0000256" key="6">
    <source>
        <dbReference type="ARBA" id="ARBA00022679"/>
    </source>
</evidence>
<comment type="similarity">
    <text evidence="2">Belongs to the RibF family.</text>
</comment>
<dbReference type="PANTHER" id="PTHR22749">
    <property type="entry name" value="RIBOFLAVIN KINASE/FMN ADENYLYLTRANSFERASE"/>
    <property type="match status" value="1"/>
</dbReference>
<dbReference type="RefSeq" id="WP_036097717.1">
    <property type="nucleotide sequence ID" value="NZ_AODF01000024.1"/>
</dbReference>
<name>A0ABP3AWV9_9LIST</name>
<evidence type="ECO:0000256" key="7">
    <source>
        <dbReference type="ARBA" id="ARBA00022695"/>
    </source>
</evidence>
<keyword evidence="14" id="KW-1185">Reference proteome</keyword>
<organism evidence="13 14">
    <name type="scientific">Listeria floridensis FSL S10-1187</name>
    <dbReference type="NCBI Taxonomy" id="1265817"/>
    <lineage>
        <taxon>Bacteria</taxon>
        <taxon>Bacillati</taxon>
        <taxon>Bacillota</taxon>
        <taxon>Bacilli</taxon>
        <taxon>Bacillales</taxon>
        <taxon>Listeriaceae</taxon>
        <taxon>Listeria</taxon>
    </lineage>
</organism>
<keyword evidence="6" id="KW-0808">Transferase</keyword>
<evidence type="ECO:0000256" key="4">
    <source>
        <dbReference type="ARBA" id="ARBA00022630"/>
    </source>
</evidence>
<evidence type="ECO:0000256" key="3">
    <source>
        <dbReference type="ARBA" id="ARBA00012393"/>
    </source>
</evidence>
<dbReference type="CDD" id="cd02064">
    <property type="entry name" value="FAD_synthetase_N"/>
    <property type="match status" value="1"/>
</dbReference>
<accession>A0ABP3AWV9</accession>
<keyword evidence="8" id="KW-0547">Nucleotide-binding</keyword>
<gene>
    <name evidence="13" type="ORF">MFLO_10793</name>
</gene>
<keyword evidence="4" id="KW-0285">Flavoprotein</keyword>
<evidence type="ECO:0000256" key="2">
    <source>
        <dbReference type="ARBA" id="ARBA00010214"/>
    </source>
</evidence>
<dbReference type="GO" id="GO:0016301">
    <property type="term" value="F:kinase activity"/>
    <property type="evidence" value="ECO:0007669"/>
    <property type="project" value="UniProtKB-KW"/>
</dbReference>
<keyword evidence="13" id="KW-0418">Kinase</keyword>
<dbReference type="Gene3D" id="3.40.50.620">
    <property type="entry name" value="HUPs"/>
    <property type="match status" value="1"/>
</dbReference>
<evidence type="ECO:0000256" key="5">
    <source>
        <dbReference type="ARBA" id="ARBA00022643"/>
    </source>
</evidence>
<dbReference type="PANTHER" id="PTHR22749:SF6">
    <property type="entry name" value="RIBOFLAVIN KINASE"/>
    <property type="match status" value="1"/>
</dbReference>
<evidence type="ECO:0000313" key="14">
    <source>
        <dbReference type="Proteomes" id="UP000019249"/>
    </source>
</evidence>
<dbReference type="EMBL" id="AODF01000024">
    <property type="protein sequence ID" value="EUJ30304.1"/>
    <property type="molecule type" value="Genomic_DNA"/>
</dbReference>
<comment type="pathway">
    <text evidence="1">Cofactor biosynthesis; FAD biosynthesis; FAD from FMN: step 1/1.</text>
</comment>
<comment type="catalytic activity">
    <reaction evidence="11">
        <text>FMN + ATP + H(+) = FAD + diphosphate</text>
        <dbReference type="Rhea" id="RHEA:17237"/>
        <dbReference type="ChEBI" id="CHEBI:15378"/>
        <dbReference type="ChEBI" id="CHEBI:30616"/>
        <dbReference type="ChEBI" id="CHEBI:33019"/>
        <dbReference type="ChEBI" id="CHEBI:57692"/>
        <dbReference type="ChEBI" id="CHEBI:58210"/>
        <dbReference type="EC" id="2.7.7.2"/>
    </reaction>
</comment>
<evidence type="ECO:0000256" key="11">
    <source>
        <dbReference type="ARBA" id="ARBA00049494"/>
    </source>
</evidence>
<keyword evidence="9" id="KW-0274">FAD</keyword>
<evidence type="ECO:0000256" key="1">
    <source>
        <dbReference type="ARBA" id="ARBA00004726"/>
    </source>
</evidence>
<comment type="caution">
    <text evidence="13">The sequence shown here is derived from an EMBL/GenBank/DDBJ whole genome shotgun (WGS) entry which is preliminary data.</text>
</comment>
<evidence type="ECO:0000256" key="9">
    <source>
        <dbReference type="ARBA" id="ARBA00022827"/>
    </source>
</evidence>
<dbReference type="SUPFAM" id="SSF52374">
    <property type="entry name" value="Nucleotidylyl transferase"/>
    <property type="match status" value="1"/>
</dbReference>